<gene>
    <name evidence="2" type="ORF">AR438_11005</name>
</gene>
<feature type="domain" description="HNH nuclease" evidence="1">
    <location>
        <begin position="25"/>
        <end position="79"/>
    </location>
</feature>
<dbReference type="SMART" id="SM00507">
    <property type="entry name" value="HNHc"/>
    <property type="match status" value="1"/>
</dbReference>
<dbReference type="InterPro" id="IPR003615">
    <property type="entry name" value="HNH_nuc"/>
</dbReference>
<organism evidence="2 3">
    <name type="scientific">Chryseobacterium aquaticum</name>
    <dbReference type="NCBI Taxonomy" id="452084"/>
    <lineage>
        <taxon>Bacteria</taxon>
        <taxon>Pseudomonadati</taxon>
        <taxon>Bacteroidota</taxon>
        <taxon>Flavobacteriia</taxon>
        <taxon>Flavobacteriales</taxon>
        <taxon>Weeksellaceae</taxon>
        <taxon>Chryseobacterium group</taxon>
        <taxon>Chryseobacterium</taxon>
    </lineage>
</organism>
<proteinExistence type="predicted"/>
<dbReference type="Pfam" id="PF01844">
    <property type="entry name" value="HNH"/>
    <property type="match status" value="1"/>
</dbReference>
<dbReference type="CDD" id="cd00085">
    <property type="entry name" value="HNHc"/>
    <property type="match status" value="1"/>
</dbReference>
<evidence type="ECO:0000313" key="2">
    <source>
        <dbReference type="EMBL" id="KQK26102.1"/>
    </source>
</evidence>
<dbReference type="GO" id="GO:0008270">
    <property type="term" value="F:zinc ion binding"/>
    <property type="evidence" value="ECO:0007669"/>
    <property type="project" value="InterPro"/>
</dbReference>
<evidence type="ECO:0000259" key="1">
    <source>
        <dbReference type="SMART" id="SM00507"/>
    </source>
</evidence>
<dbReference type="Gene3D" id="1.10.30.50">
    <property type="match status" value="1"/>
</dbReference>
<name>A0A0Q3P9B8_9FLAO</name>
<dbReference type="InterPro" id="IPR002711">
    <property type="entry name" value="HNH"/>
</dbReference>
<dbReference type="OrthoDB" id="5918473at2"/>
<protein>
    <recommendedName>
        <fullName evidence="1">HNH nuclease domain-containing protein</fullName>
    </recommendedName>
</protein>
<keyword evidence="3" id="KW-1185">Reference proteome</keyword>
<dbReference type="GO" id="GO:0004519">
    <property type="term" value="F:endonuclease activity"/>
    <property type="evidence" value="ECO:0007669"/>
    <property type="project" value="InterPro"/>
</dbReference>
<dbReference type="AlphaFoldDB" id="A0A0Q3P9B8"/>
<dbReference type="EMBL" id="LLYZ01000005">
    <property type="protein sequence ID" value="KQK26102.1"/>
    <property type="molecule type" value="Genomic_DNA"/>
</dbReference>
<accession>A0A0Q3P9B8</accession>
<sequence>MRPVERGPVPLEADGSNKVFTSYGNARRDLIDRMGQYCAYCNQKLPSSLAVEHVQPKSLNPTLELEWSNFLLGCTNCNSTKGAQPVNLPDYLWPDVHNTHMAFSYTPDGKIDVNPALSDALKVKAQKMLDLVGLQNYPDNATASDRRWLNRKEAFVKANLALLLYQSASAKGAAEECEKLLGFWACDNGFFSIWMQVFNAYPTVKRQIVLSFKGTADTCFDTDVNPLQRTAEL</sequence>
<dbReference type="Proteomes" id="UP000051682">
    <property type="component" value="Unassembled WGS sequence"/>
</dbReference>
<dbReference type="STRING" id="452084.AR438_11005"/>
<dbReference type="RefSeq" id="WP_056015144.1">
    <property type="nucleotide sequence ID" value="NZ_LLYZ01000005.1"/>
</dbReference>
<comment type="caution">
    <text evidence="2">The sequence shown here is derived from an EMBL/GenBank/DDBJ whole genome shotgun (WGS) entry which is preliminary data.</text>
</comment>
<dbReference type="GO" id="GO:0003676">
    <property type="term" value="F:nucleic acid binding"/>
    <property type="evidence" value="ECO:0007669"/>
    <property type="project" value="InterPro"/>
</dbReference>
<evidence type="ECO:0000313" key="3">
    <source>
        <dbReference type="Proteomes" id="UP000051682"/>
    </source>
</evidence>
<reference evidence="2 3" key="1">
    <citation type="submission" date="2015-10" db="EMBL/GenBank/DDBJ databases">
        <title>Chryseobacterium aquaticum genome.</title>
        <authorList>
            <person name="Newman J.D."/>
            <person name="Ferguson M.B."/>
            <person name="Miller J.R."/>
        </authorList>
    </citation>
    <scope>NUCLEOTIDE SEQUENCE [LARGE SCALE GENOMIC DNA]</scope>
    <source>
        <strain evidence="2 3">KCTC 12483</strain>
    </source>
</reference>